<evidence type="ECO:0000313" key="1">
    <source>
        <dbReference type="EMBL" id="MFC4601413.1"/>
    </source>
</evidence>
<dbReference type="RefSeq" id="WP_378101445.1">
    <property type="nucleotide sequence ID" value="NZ_JBHSEP010000026.1"/>
</dbReference>
<organism evidence="1 2">
    <name type="scientific">Cohnella hongkongensis</name>
    <dbReference type="NCBI Taxonomy" id="178337"/>
    <lineage>
        <taxon>Bacteria</taxon>
        <taxon>Bacillati</taxon>
        <taxon>Bacillota</taxon>
        <taxon>Bacilli</taxon>
        <taxon>Bacillales</taxon>
        <taxon>Paenibacillaceae</taxon>
        <taxon>Cohnella</taxon>
    </lineage>
</organism>
<dbReference type="Proteomes" id="UP001596028">
    <property type="component" value="Unassembled WGS sequence"/>
</dbReference>
<dbReference type="EMBL" id="JBHSEP010000026">
    <property type="protein sequence ID" value="MFC4601413.1"/>
    <property type="molecule type" value="Genomic_DNA"/>
</dbReference>
<proteinExistence type="predicted"/>
<name>A0ABV9FHE5_9BACL</name>
<accession>A0ABV9FHE5</accession>
<protein>
    <submittedName>
        <fullName evidence="1">Uncharacterized protein</fullName>
    </submittedName>
</protein>
<sequence length="315" mass="36082">MLVEKAIGRYGDKIKAFLPPEPWEYHLDKLMLPLIREIDLFHLALAGEDGELLERIGESYHVERNLMLAGSYYQKAIAALPPEPVTNEMRAAVLRYAPLLQLTETEFFPLKDVIAVHHPNEPVIAYHLFWEDDYDFPDDYDPCDHEQVWVAYDRSSERLTGVWAFYHGRIITTARAVEMANDMDGRAVIRVQWGKHGSIPAGGEHVRLPGGTVLEDMHEAYHQVAAGGRASHHPIKQRSWPKAYQGTWQDFMNFPVAVDSRSYLEDKDYIICSQLSNAVIQQYFLTYNFAAKYGWPWHAPVYNESGWVAETGESS</sequence>
<evidence type="ECO:0000313" key="2">
    <source>
        <dbReference type="Proteomes" id="UP001596028"/>
    </source>
</evidence>
<gene>
    <name evidence="1" type="ORF">ACFO3S_24430</name>
</gene>
<comment type="caution">
    <text evidence="1">The sequence shown here is derived from an EMBL/GenBank/DDBJ whole genome shotgun (WGS) entry which is preliminary data.</text>
</comment>
<keyword evidence="2" id="KW-1185">Reference proteome</keyword>
<reference evidence="2" key="1">
    <citation type="journal article" date="2019" name="Int. J. Syst. Evol. Microbiol.">
        <title>The Global Catalogue of Microorganisms (GCM) 10K type strain sequencing project: providing services to taxonomists for standard genome sequencing and annotation.</title>
        <authorList>
            <consortium name="The Broad Institute Genomics Platform"/>
            <consortium name="The Broad Institute Genome Sequencing Center for Infectious Disease"/>
            <person name="Wu L."/>
            <person name="Ma J."/>
        </authorList>
    </citation>
    <scope>NUCLEOTIDE SEQUENCE [LARGE SCALE GENOMIC DNA]</scope>
    <source>
        <strain evidence="2">CCUG 49571</strain>
    </source>
</reference>